<name>A0ACC6TRP1_9CREN</name>
<reference evidence="1" key="1">
    <citation type="submission" date="2024-07" db="EMBL/GenBank/DDBJ databases">
        <title>Metagenome and Metagenome-Assembled Genomes of Archaea from a hot spring from the geothermal field of Los Azufres, Mexico.</title>
        <authorList>
            <person name="Marin-Paredes R."/>
            <person name="Martinez-Romero E."/>
            <person name="Servin-Garciduenas L.E."/>
        </authorList>
    </citation>
    <scope>NUCLEOTIDE SEQUENCE</scope>
    <source>
        <strain evidence="1">AZ1-454</strain>
    </source>
</reference>
<feature type="non-terminal residue" evidence="1">
    <location>
        <position position="1"/>
    </location>
</feature>
<accession>A0ACC6TRP1</accession>
<dbReference type="EMBL" id="JZWS03000040">
    <property type="protein sequence ID" value="MEW9492484.1"/>
    <property type="molecule type" value="Genomic_DNA"/>
</dbReference>
<proteinExistence type="predicted"/>
<protein>
    <submittedName>
        <fullName evidence="1">Uncharacterized protein</fullName>
    </submittedName>
</protein>
<gene>
    <name evidence="1" type="ORF">TQ35_0009850</name>
</gene>
<comment type="caution">
    <text evidence="1">The sequence shown here is derived from an EMBL/GenBank/DDBJ whole genome shotgun (WGS) entry which is preliminary data.</text>
</comment>
<organism evidence="1 2">
    <name type="scientific">Candidatus Aramenus sulfurataquae</name>
    <dbReference type="NCBI Taxonomy" id="1326980"/>
    <lineage>
        <taxon>Archaea</taxon>
        <taxon>Thermoproteota</taxon>
        <taxon>Thermoprotei</taxon>
        <taxon>Sulfolobales</taxon>
        <taxon>Sulfolobaceae</taxon>
        <taxon>Candidatus Aramenus</taxon>
    </lineage>
</organism>
<sequence>MTTLAVFKLRRQGVVGSFKTPGYPYLPMVSLVGLLVVFVGMPKEALLIGIITTLVLLMFYAIIREGKRTSPEKVRLFEEIEKFFEGHKT</sequence>
<evidence type="ECO:0000313" key="2">
    <source>
        <dbReference type="Proteomes" id="UP000053480"/>
    </source>
</evidence>
<evidence type="ECO:0000313" key="1">
    <source>
        <dbReference type="EMBL" id="MEW9492484.1"/>
    </source>
</evidence>
<dbReference type="Proteomes" id="UP000053480">
    <property type="component" value="Unassembled WGS sequence"/>
</dbReference>